<proteinExistence type="predicted"/>
<name>A0A6N8FLP9_9BACI</name>
<dbReference type="PANTHER" id="PTHR43649:SF32">
    <property type="entry name" value="SUGAR BINDING SECRETED PROTEIN"/>
    <property type="match status" value="1"/>
</dbReference>
<dbReference type="SUPFAM" id="SSF53850">
    <property type="entry name" value="Periplasmic binding protein-like II"/>
    <property type="match status" value="1"/>
</dbReference>
<feature type="signal peptide" evidence="1">
    <location>
        <begin position="1"/>
        <end position="24"/>
    </location>
</feature>
<dbReference type="InterPro" id="IPR050490">
    <property type="entry name" value="Bact_solute-bd_prot1"/>
</dbReference>
<evidence type="ECO:0000313" key="2">
    <source>
        <dbReference type="EMBL" id="MUK88238.1"/>
    </source>
</evidence>
<dbReference type="RefSeq" id="WP_155668218.1">
    <property type="nucleotide sequence ID" value="NZ_WOCA01000004.1"/>
</dbReference>
<keyword evidence="1" id="KW-0732">Signal</keyword>
<dbReference type="EMBL" id="WOCA01000004">
    <property type="protein sequence ID" value="MUK88238.1"/>
    <property type="molecule type" value="Genomic_DNA"/>
</dbReference>
<protein>
    <submittedName>
        <fullName evidence="2">Extracellular solute-binding protein</fullName>
    </submittedName>
</protein>
<evidence type="ECO:0000313" key="3">
    <source>
        <dbReference type="Proteomes" id="UP000469125"/>
    </source>
</evidence>
<dbReference type="Gene3D" id="3.40.190.10">
    <property type="entry name" value="Periplasmic binding protein-like II"/>
    <property type="match status" value="1"/>
</dbReference>
<dbReference type="Proteomes" id="UP000469125">
    <property type="component" value="Unassembled WGS sequence"/>
</dbReference>
<reference evidence="2 3" key="1">
    <citation type="submission" date="2019-11" db="EMBL/GenBank/DDBJ databases">
        <authorList>
            <person name="Li X."/>
        </authorList>
    </citation>
    <scope>NUCLEOTIDE SEQUENCE [LARGE SCALE GENOMIC DNA]</scope>
    <source>
        <strain evidence="2 3">L9</strain>
    </source>
</reference>
<sequence>MKKSKLVLMISILSVMILSLVACGGDKESSGGKDGEVTLNFWVFGATNYEELAKEYEKENPGVKIKVKTSETDDHHNSLFTSLSAGSGAPDIAMLEIDQLDRFKEAQDRFVNLYDVGAKEVQDQYLDWKWQIGENSDGDFLFGLPTDIGPKAMFYRTDLFEEAGLPTEPDEVEALIQSKEDFIKAGQQIKEKTGKPLLDSMEMAYRAIIDGAEESFFDEEGNLLIENEGNAVRQAYDLAIELNELGLVGEYEMWTPEWGNAVNNGDFAIELGAAWLKGWMLDNAPDASGKFRIATLPTEFAGNWGGSYIAVPAETEHEEEAYEFVKWLVSPDNQLASFKSDAGLFPSSPDVYEMDEFKNTEDEFFGGQSTAQYFANAAQDISFIYKGTKYKPAHDEILNAMNNVQQQGGDPEEEWAAAVERIKDLVSR</sequence>
<dbReference type="PANTHER" id="PTHR43649">
    <property type="entry name" value="ARABINOSE-BINDING PROTEIN-RELATED"/>
    <property type="match status" value="1"/>
</dbReference>
<keyword evidence="3" id="KW-1185">Reference proteome</keyword>
<dbReference type="PROSITE" id="PS51257">
    <property type="entry name" value="PROKAR_LIPOPROTEIN"/>
    <property type="match status" value="1"/>
</dbReference>
<comment type="caution">
    <text evidence="2">The sequence shown here is derived from an EMBL/GenBank/DDBJ whole genome shotgun (WGS) entry which is preliminary data.</text>
</comment>
<evidence type="ECO:0000256" key="1">
    <source>
        <dbReference type="SAM" id="SignalP"/>
    </source>
</evidence>
<feature type="chain" id="PRO_5026828468" evidence="1">
    <location>
        <begin position="25"/>
        <end position="428"/>
    </location>
</feature>
<dbReference type="AlphaFoldDB" id="A0A6N8FLP9"/>
<gene>
    <name evidence="2" type="ORF">GMD78_07520</name>
</gene>
<accession>A0A6N8FLP9</accession>
<dbReference type="InterPro" id="IPR006059">
    <property type="entry name" value="SBP"/>
</dbReference>
<organism evidence="2 3">
    <name type="scientific">Ornithinibacillus caprae</name>
    <dbReference type="NCBI Taxonomy" id="2678566"/>
    <lineage>
        <taxon>Bacteria</taxon>
        <taxon>Bacillati</taxon>
        <taxon>Bacillota</taxon>
        <taxon>Bacilli</taxon>
        <taxon>Bacillales</taxon>
        <taxon>Bacillaceae</taxon>
        <taxon>Ornithinibacillus</taxon>
    </lineage>
</organism>
<dbReference type="Pfam" id="PF01547">
    <property type="entry name" value="SBP_bac_1"/>
    <property type="match status" value="1"/>
</dbReference>